<dbReference type="EMBL" id="CM037625">
    <property type="protein sequence ID" value="KAH7998363.1"/>
    <property type="molecule type" value="Genomic_DNA"/>
</dbReference>
<name>A0ACB8F068_9SAUR</name>
<protein>
    <submittedName>
        <fullName evidence="1">Uncharacterized protein</fullName>
    </submittedName>
</protein>
<keyword evidence="2" id="KW-1185">Reference proteome</keyword>
<comment type="caution">
    <text evidence="1">The sequence shown here is derived from an EMBL/GenBank/DDBJ whole genome shotgun (WGS) entry which is preliminary data.</text>
</comment>
<proteinExistence type="predicted"/>
<evidence type="ECO:0000313" key="2">
    <source>
        <dbReference type="Proteomes" id="UP000827872"/>
    </source>
</evidence>
<organism evidence="1 2">
    <name type="scientific">Sphaerodactylus townsendi</name>
    <dbReference type="NCBI Taxonomy" id="933632"/>
    <lineage>
        <taxon>Eukaryota</taxon>
        <taxon>Metazoa</taxon>
        <taxon>Chordata</taxon>
        <taxon>Craniata</taxon>
        <taxon>Vertebrata</taxon>
        <taxon>Euteleostomi</taxon>
        <taxon>Lepidosauria</taxon>
        <taxon>Squamata</taxon>
        <taxon>Bifurcata</taxon>
        <taxon>Gekkota</taxon>
        <taxon>Sphaerodactylidae</taxon>
        <taxon>Sphaerodactylus</taxon>
    </lineage>
</organism>
<sequence>MLAEEDKNAEEKSPLDGRATSEGPILRGTTAVEISSGGSYNSEWTATCQGTRGQLLWLYPPENTVSH</sequence>
<reference evidence="1" key="1">
    <citation type="submission" date="2021-08" db="EMBL/GenBank/DDBJ databases">
        <title>The first chromosome-level gecko genome reveals the dynamic sex chromosomes of Neotropical dwarf geckos (Sphaerodactylidae: Sphaerodactylus).</title>
        <authorList>
            <person name="Pinto B.J."/>
            <person name="Keating S.E."/>
            <person name="Gamble T."/>
        </authorList>
    </citation>
    <scope>NUCLEOTIDE SEQUENCE</scope>
    <source>
        <strain evidence="1">TG3544</strain>
    </source>
</reference>
<gene>
    <name evidence="1" type="ORF">K3G42_015561</name>
</gene>
<evidence type="ECO:0000313" key="1">
    <source>
        <dbReference type="EMBL" id="KAH7998363.1"/>
    </source>
</evidence>
<accession>A0ACB8F068</accession>
<dbReference type="Proteomes" id="UP000827872">
    <property type="component" value="Linkage Group LG12"/>
</dbReference>